<accession>A0A3A8MNK7</accession>
<comment type="caution">
    <text evidence="1">The sequence shown here is derived from an EMBL/GenBank/DDBJ whole genome shotgun (WGS) entry which is preliminary data.</text>
</comment>
<dbReference type="Proteomes" id="UP000273405">
    <property type="component" value="Unassembled WGS sequence"/>
</dbReference>
<sequence>MKKKWVIGGVLGCAGLLLVSLLGLIAVGARADREMEGSGMGSMKEAQEQAGRLAELNTRYPFQPPPAGQVLKLDEARLEAYLTAREATMPALHTLETESAAFFKQYGADLGSKNPRAVLRAAGASMRMIAKARAAFATNLEAVRMSPLEFQGLTRVLYPPPVVAPQEAAPVARPSDPENLALLEKQLAELTPQLEDPKLSEEQRLQLEQRRAGLRKYITTLELAGGKVVRDANAALLGKHQARIAKVANIGFDEFLVFEKASDAPRPGTP</sequence>
<proteinExistence type="predicted"/>
<dbReference type="RefSeq" id="WP_120629707.1">
    <property type="nucleotide sequence ID" value="NZ_RAWG01000370.1"/>
</dbReference>
<evidence type="ECO:0000313" key="1">
    <source>
        <dbReference type="EMBL" id="RKH33596.1"/>
    </source>
</evidence>
<dbReference type="OrthoDB" id="5383010at2"/>
<dbReference type="EMBL" id="RAWG01000370">
    <property type="protein sequence ID" value="RKH33596.1"/>
    <property type="molecule type" value="Genomic_DNA"/>
</dbReference>
<organism evidence="1 2">
    <name type="scientific">Corallococcus sicarius</name>
    <dbReference type="NCBI Taxonomy" id="2316726"/>
    <lineage>
        <taxon>Bacteria</taxon>
        <taxon>Pseudomonadati</taxon>
        <taxon>Myxococcota</taxon>
        <taxon>Myxococcia</taxon>
        <taxon>Myxococcales</taxon>
        <taxon>Cystobacterineae</taxon>
        <taxon>Myxococcaceae</taxon>
        <taxon>Corallococcus</taxon>
    </lineage>
</organism>
<gene>
    <name evidence="1" type="ORF">D7X12_35855</name>
</gene>
<evidence type="ECO:0000313" key="2">
    <source>
        <dbReference type="Proteomes" id="UP000273405"/>
    </source>
</evidence>
<dbReference type="AlphaFoldDB" id="A0A3A8MNK7"/>
<name>A0A3A8MNK7_9BACT</name>
<reference evidence="2" key="1">
    <citation type="submission" date="2018-09" db="EMBL/GenBank/DDBJ databases">
        <authorList>
            <person name="Livingstone P.G."/>
            <person name="Whitworth D.E."/>
        </authorList>
    </citation>
    <scope>NUCLEOTIDE SEQUENCE [LARGE SCALE GENOMIC DNA]</scope>
    <source>
        <strain evidence="2">CA040B</strain>
    </source>
</reference>
<protein>
    <submittedName>
        <fullName evidence="1">Uncharacterized protein</fullName>
    </submittedName>
</protein>
<keyword evidence="2" id="KW-1185">Reference proteome</keyword>